<evidence type="ECO:0000256" key="1">
    <source>
        <dbReference type="SAM" id="MobiDB-lite"/>
    </source>
</evidence>
<feature type="domain" description="Adaptor protein ClpS core" evidence="2">
    <location>
        <begin position="99"/>
        <end position="161"/>
    </location>
</feature>
<organism evidence="3 4">
    <name type="scientific">Protea cynaroides</name>
    <dbReference type="NCBI Taxonomy" id="273540"/>
    <lineage>
        <taxon>Eukaryota</taxon>
        <taxon>Viridiplantae</taxon>
        <taxon>Streptophyta</taxon>
        <taxon>Embryophyta</taxon>
        <taxon>Tracheophyta</taxon>
        <taxon>Spermatophyta</taxon>
        <taxon>Magnoliopsida</taxon>
        <taxon>Proteales</taxon>
        <taxon>Proteaceae</taxon>
        <taxon>Protea</taxon>
    </lineage>
</organism>
<sequence>MEMAVAISSRPTAFCLSKGMQFSSSPSAHISLISLPHKKTPGNVMVSMSAKARFGSLSGGTGVLERPNFEQSQFDPTPQAEEGGDIGQRREKKGPGSGDSYRVLLIDDDRHTEKLVAQVLPRAVPSVTSDEARKLFHESRHKGVALVIVAVKEHAEFYSQMMIRWGLRSAIEPDSNTM</sequence>
<reference evidence="3" key="1">
    <citation type="journal article" date="2023" name="Plant J.">
        <title>The genome of the king protea, Protea cynaroides.</title>
        <authorList>
            <person name="Chang J."/>
            <person name="Duong T.A."/>
            <person name="Schoeman C."/>
            <person name="Ma X."/>
            <person name="Roodt D."/>
            <person name="Barker N."/>
            <person name="Li Z."/>
            <person name="Van de Peer Y."/>
            <person name="Mizrachi E."/>
        </authorList>
    </citation>
    <scope>NUCLEOTIDE SEQUENCE</scope>
    <source>
        <tissue evidence="3">Young leaves</tissue>
    </source>
</reference>
<evidence type="ECO:0000259" key="2">
    <source>
        <dbReference type="Pfam" id="PF02617"/>
    </source>
</evidence>
<dbReference type="InterPro" id="IPR014719">
    <property type="entry name" value="Ribosomal_bL12_C/ClpS-like"/>
</dbReference>
<dbReference type="Proteomes" id="UP001141806">
    <property type="component" value="Unassembled WGS sequence"/>
</dbReference>
<dbReference type="PANTHER" id="PTHR33473:SF13">
    <property type="entry name" value="ATP-DEPENDENT CLP PROTEASE ADAPTER PROTEIN CLPS2, CHLOROPLASTIC"/>
    <property type="match status" value="1"/>
</dbReference>
<dbReference type="Gene3D" id="3.30.1390.10">
    <property type="match status" value="1"/>
</dbReference>
<comment type="caution">
    <text evidence="3">The sequence shown here is derived from an EMBL/GenBank/DDBJ whole genome shotgun (WGS) entry which is preliminary data.</text>
</comment>
<dbReference type="OrthoDB" id="2015242at2759"/>
<dbReference type="EMBL" id="JAMYWD010000004">
    <property type="protein sequence ID" value="KAJ4974429.1"/>
    <property type="molecule type" value="Genomic_DNA"/>
</dbReference>
<dbReference type="GO" id="GO:0030163">
    <property type="term" value="P:protein catabolic process"/>
    <property type="evidence" value="ECO:0007669"/>
    <property type="project" value="InterPro"/>
</dbReference>
<gene>
    <name evidence="3" type="ORF">NE237_007603</name>
</gene>
<dbReference type="SUPFAM" id="SSF54736">
    <property type="entry name" value="ClpS-like"/>
    <property type="match status" value="1"/>
</dbReference>
<dbReference type="GO" id="GO:0006508">
    <property type="term" value="P:proteolysis"/>
    <property type="evidence" value="ECO:0007669"/>
    <property type="project" value="InterPro"/>
</dbReference>
<accession>A0A9Q0QWN4</accession>
<protein>
    <recommendedName>
        <fullName evidence="2">Adaptor protein ClpS core domain-containing protein</fullName>
    </recommendedName>
</protein>
<name>A0A9Q0QWN4_9MAGN</name>
<dbReference type="InterPro" id="IPR003769">
    <property type="entry name" value="ClpS_core"/>
</dbReference>
<keyword evidence="4" id="KW-1185">Reference proteome</keyword>
<dbReference type="AlphaFoldDB" id="A0A9Q0QWN4"/>
<dbReference type="Pfam" id="PF02617">
    <property type="entry name" value="ClpS"/>
    <property type="match status" value="1"/>
</dbReference>
<evidence type="ECO:0000313" key="4">
    <source>
        <dbReference type="Proteomes" id="UP001141806"/>
    </source>
</evidence>
<proteinExistence type="predicted"/>
<dbReference type="PANTHER" id="PTHR33473">
    <property type="entry name" value="ATP-DEPENDENT CLP PROTEASE ADAPTER PROTEIN CLPS1, CHLOROPLASTIC"/>
    <property type="match status" value="1"/>
</dbReference>
<feature type="region of interest" description="Disordered" evidence="1">
    <location>
        <begin position="65"/>
        <end position="100"/>
    </location>
</feature>
<dbReference type="InterPro" id="IPR022935">
    <property type="entry name" value="ClpS"/>
</dbReference>
<evidence type="ECO:0000313" key="3">
    <source>
        <dbReference type="EMBL" id="KAJ4974429.1"/>
    </source>
</evidence>